<feature type="coiled-coil region" evidence="1">
    <location>
        <begin position="12"/>
        <end position="65"/>
    </location>
</feature>
<dbReference type="AlphaFoldDB" id="A0A7J7JKF3"/>
<evidence type="ECO:0000256" key="1">
    <source>
        <dbReference type="SAM" id="Coils"/>
    </source>
</evidence>
<evidence type="ECO:0000313" key="2">
    <source>
        <dbReference type="EMBL" id="KAF6026101.1"/>
    </source>
</evidence>
<sequence length="70" mass="7790">MGKKRAASQTVARKQTDKAVKLYEELTSLNDQLLTLALSPNAKEIENSSREISELVQKILKLQTDDTETG</sequence>
<keyword evidence="1" id="KW-0175">Coiled coil</keyword>
<comment type="caution">
    <text evidence="2">The sequence shown here is derived from an EMBL/GenBank/DDBJ whole genome shotgun (WGS) entry which is preliminary data.</text>
</comment>
<organism evidence="2 3">
    <name type="scientific">Bugula neritina</name>
    <name type="common">Brown bryozoan</name>
    <name type="synonym">Sertularia neritina</name>
    <dbReference type="NCBI Taxonomy" id="10212"/>
    <lineage>
        <taxon>Eukaryota</taxon>
        <taxon>Metazoa</taxon>
        <taxon>Spiralia</taxon>
        <taxon>Lophotrochozoa</taxon>
        <taxon>Bryozoa</taxon>
        <taxon>Gymnolaemata</taxon>
        <taxon>Cheilostomatida</taxon>
        <taxon>Flustrina</taxon>
        <taxon>Buguloidea</taxon>
        <taxon>Bugulidae</taxon>
        <taxon>Bugula</taxon>
    </lineage>
</organism>
<protein>
    <submittedName>
        <fullName evidence="2">Uncharacterized protein</fullName>
    </submittedName>
</protein>
<gene>
    <name evidence="2" type="ORF">EB796_015586</name>
</gene>
<accession>A0A7J7JKF3</accession>
<proteinExistence type="predicted"/>
<dbReference type="Proteomes" id="UP000593567">
    <property type="component" value="Unassembled WGS sequence"/>
</dbReference>
<name>A0A7J7JKF3_BUGNE</name>
<dbReference type="EMBL" id="VXIV02002349">
    <property type="protein sequence ID" value="KAF6026101.1"/>
    <property type="molecule type" value="Genomic_DNA"/>
</dbReference>
<reference evidence="2" key="1">
    <citation type="submission" date="2020-06" db="EMBL/GenBank/DDBJ databases">
        <title>Draft genome of Bugula neritina, a colonial animal packing powerful symbionts and potential medicines.</title>
        <authorList>
            <person name="Rayko M."/>
        </authorList>
    </citation>
    <scope>NUCLEOTIDE SEQUENCE [LARGE SCALE GENOMIC DNA]</scope>
    <source>
        <strain evidence="2">Kwan_BN1</strain>
    </source>
</reference>
<keyword evidence="3" id="KW-1185">Reference proteome</keyword>
<evidence type="ECO:0000313" key="3">
    <source>
        <dbReference type="Proteomes" id="UP000593567"/>
    </source>
</evidence>